<proteinExistence type="predicted"/>
<evidence type="ECO:0000313" key="2">
    <source>
        <dbReference type="Proteomes" id="UP000515820"/>
    </source>
</evidence>
<dbReference type="Proteomes" id="UP000515820">
    <property type="component" value="Segment"/>
</dbReference>
<keyword evidence="2" id="KW-1185">Reference proteome</keyword>
<accession>A0A7G3PLT5</accession>
<name>A0A7G3PLT5_9CAUD</name>
<reference evidence="1 2" key="1">
    <citation type="journal article" date="2020" name="Viruses">
        <title>Characterization of vB_StuS_MMDA13, a Newly Discovered Bacteriophage Infecting the Agar-Degrading Species Sphingomonas turrisvirgatae.</title>
        <authorList>
            <person name="Marmo P."/>
            <person name="Thaller M.C."/>
            <person name="Di Lallo G."/>
            <person name="Henrici De Angelis L."/>
            <person name="Poerio N."/>
            <person name="De Santis F."/>
            <person name="Fraziano M."/>
            <person name="Migliore L."/>
            <person name="D'Andrea M.M."/>
        </authorList>
    </citation>
    <scope>NUCLEOTIDE SEQUENCE [LARGE SCALE GENOMIC DNA]</scope>
</reference>
<dbReference type="EMBL" id="MN820898">
    <property type="protein sequence ID" value="QHB80435.1"/>
    <property type="molecule type" value="Genomic_DNA"/>
</dbReference>
<gene>
    <name evidence="1" type="ORF">MMDA13_gp01</name>
</gene>
<evidence type="ECO:0000313" key="1">
    <source>
        <dbReference type="EMBL" id="QHB80435.1"/>
    </source>
</evidence>
<organism evidence="1 2">
    <name type="scientific">Sphingomonas phage vB_StuS_MMDA13</name>
    <dbReference type="NCBI Taxonomy" id="2686378"/>
    <lineage>
        <taxon>Viruses</taxon>
        <taxon>Duplodnaviria</taxon>
        <taxon>Heunggongvirae</taxon>
        <taxon>Uroviricota</taxon>
        <taxon>Caudoviricetes</taxon>
        <taxon>Queuovirinae</taxon>
        <taxon>Torvergatavirus</taxon>
        <taxon>Torvergatavirus MMDA13</taxon>
    </lineage>
</organism>
<sequence>MNAGPSLDPQKMETPLTEKEIAVRDFFVQEYQKDNDPYRACIRMGFLAAFAPDQAKAFMSDGYVLRKLAYLNQQAAPAGDADFAEMVANVRWLAFNGSGPVRAQASKLYMEVKGYIKKGDEGAEAHANALIDALKEFSQSTHP</sequence>
<protein>
    <submittedName>
        <fullName evidence="1">Putative terminase small subunit</fullName>
    </submittedName>
</protein>